<dbReference type="InterPro" id="IPR011066">
    <property type="entry name" value="MscS_channel_C_sf"/>
</dbReference>
<dbReference type="AlphaFoldDB" id="A0A2S6IFJ7"/>
<dbReference type="RefSeq" id="WP_104516400.1">
    <property type="nucleotide sequence ID" value="NZ_MQVW01000020.1"/>
</dbReference>
<keyword evidence="6 7" id="KW-0472">Membrane</keyword>
<dbReference type="EMBL" id="PTJE01000008">
    <property type="protein sequence ID" value="PPK92973.1"/>
    <property type="molecule type" value="Genomic_DNA"/>
</dbReference>
<proteinExistence type="inferred from homology"/>
<comment type="caution">
    <text evidence="10">The sequence shown here is derived from an EMBL/GenBank/DDBJ whole genome shotgun (WGS) entry which is preliminary data.</text>
</comment>
<dbReference type="Pfam" id="PF21082">
    <property type="entry name" value="MS_channel_3rd"/>
    <property type="match status" value="1"/>
</dbReference>
<comment type="similarity">
    <text evidence="2">Belongs to the MscS (TC 1.A.23) family.</text>
</comment>
<feature type="transmembrane region" description="Helical" evidence="7">
    <location>
        <begin position="134"/>
        <end position="155"/>
    </location>
</feature>
<organism evidence="10 11">
    <name type="scientific">Nonlabens xylanidelens</name>
    <dbReference type="NCBI Taxonomy" id="191564"/>
    <lineage>
        <taxon>Bacteria</taxon>
        <taxon>Pseudomonadati</taxon>
        <taxon>Bacteroidota</taxon>
        <taxon>Flavobacteriia</taxon>
        <taxon>Flavobacteriales</taxon>
        <taxon>Flavobacteriaceae</taxon>
        <taxon>Nonlabens</taxon>
    </lineage>
</organism>
<evidence type="ECO:0000256" key="7">
    <source>
        <dbReference type="SAM" id="Phobius"/>
    </source>
</evidence>
<dbReference type="OrthoDB" id="9809206at2"/>
<dbReference type="InterPro" id="IPR010920">
    <property type="entry name" value="LSM_dom_sf"/>
</dbReference>
<feature type="domain" description="Mechanosensitive ion channel MscS C-terminal" evidence="9">
    <location>
        <begin position="257"/>
        <end position="346"/>
    </location>
</feature>
<evidence type="ECO:0000256" key="1">
    <source>
        <dbReference type="ARBA" id="ARBA00004651"/>
    </source>
</evidence>
<dbReference type="PANTHER" id="PTHR30221:SF1">
    <property type="entry name" value="SMALL-CONDUCTANCE MECHANOSENSITIVE CHANNEL"/>
    <property type="match status" value="1"/>
</dbReference>
<gene>
    <name evidence="10" type="ORF">LY01_02677</name>
</gene>
<dbReference type="InterPro" id="IPR045275">
    <property type="entry name" value="MscS_archaea/bacteria_type"/>
</dbReference>
<dbReference type="Gene3D" id="3.30.70.100">
    <property type="match status" value="1"/>
</dbReference>
<keyword evidence="5 7" id="KW-1133">Transmembrane helix</keyword>
<dbReference type="InterPro" id="IPR049278">
    <property type="entry name" value="MS_channel_C"/>
</dbReference>
<feature type="transmembrane region" description="Helical" evidence="7">
    <location>
        <begin position="12"/>
        <end position="33"/>
    </location>
</feature>
<keyword evidence="3" id="KW-1003">Cell membrane</keyword>
<dbReference type="SUPFAM" id="SSF50182">
    <property type="entry name" value="Sm-like ribonucleoproteins"/>
    <property type="match status" value="1"/>
</dbReference>
<protein>
    <submittedName>
        <fullName evidence="10">Small-conductance mechanosensitive channel</fullName>
    </submittedName>
</protein>
<evidence type="ECO:0000313" key="11">
    <source>
        <dbReference type="Proteomes" id="UP000239002"/>
    </source>
</evidence>
<feature type="transmembrane region" description="Helical" evidence="7">
    <location>
        <begin position="90"/>
        <end position="113"/>
    </location>
</feature>
<feature type="domain" description="Mechanosensitive ion channel MscS" evidence="8">
    <location>
        <begin position="180"/>
        <end position="245"/>
    </location>
</feature>
<evidence type="ECO:0000256" key="2">
    <source>
        <dbReference type="ARBA" id="ARBA00008017"/>
    </source>
</evidence>
<evidence type="ECO:0000256" key="3">
    <source>
        <dbReference type="ARBA" id="ARBA00022475"/>
    </source>
</evidence>
<dbReference type="PANTHER" id="PTHR30221">
    <property type="entry name" value="SMALL-CONDUCTANCE MECHANOSENSITIVE CHANNEL"/>
    <property type="match status" value="1"/>
</dbReference>
<dbReference type="InterPro" id="IPR023408">
    <property type="entry name" value="MscS_beta-dom_sf"/>
</dbReference>
<dbReference type="GO" id="GO:0005886">
    <property type="term" value="C:plasma membrane"/>
    <property type="evidence" value="ECO:0007669"/>
    <property type="project" value="UniProtKB-SubCell"/>
</dbReference>
<feature type="transmembrane region" description="Helical" evidence="7">
    <location>
        <begin position="167"/>
        <end position="193"/>
    </location>
</feature>
<name>A0A2S6IFJ7_9FLAO</name>
<accession>A0A2S6IFJ7</accession>
<keyword evidence="4 7" id="KW-0812">Transmembrane</keyword>
<evidence type="ECO:0000259" key="9">
    <source>
        <dbReference type="Pfam" id="PF21082"/>
    </source>
</evidence>
<dbReference type="GO" id="GO:0008381">
    <property type="term" value="F:mechanosensitive monoatomic ion channel activity"/>
    <property type="evidence" value="ECO:0007669"/>
    <property type="project" value="InterPro"/>
</dbReference>
<sequence>MEEFITTYKSQIIWILSVIGTVVLLHFITRFLYRWLLKKEKERFPGEKATSIKLVRVILNALWIVLGAISIGFVFVDKEDNDAMVANFKLALYLGFLSVITIVIAATINMWFLGTIKKKIRANEDPTSYKFFRYLVVIIIYFTGTLFGLLAFPSFRGVAQTALGGAGILALVAGIASQEALSNLIGGIFIISFKPFKIGDIIRVTDTMVGTVTDITLRHTVIRNFENKMIVIPNAIINKEKLINYDLGEHKCCEHVEMGISYDSDVQVAKTIMSEVCENHRLSIDNRTQAQIMDGVPMVRTAMTKINDSTLTIRAWTWCRNFQDSFDLRCDVNETIKEKFDAAGIDLAYPTRTVILSDSELKIKDNNVPITKDKK</sequence>
<dbReference type="Gene3D" id="1.10.287.1260">
    <property type="match status" value="1"/>
</dbReference>
<evidence type="ECO:0000256" key="6">
    <source>
        <dbReference type="ARBA" id="ARBA00023136"/>
    </source>
</evidence>
<dbReference type="Pfam" id="PF00924">
    <property type="entry name" value="MS_channel_2nd"/>
    <property type="match status" value="1"/>
</dbReference>
<evidence type="ECO:0000313" key="10">
    <source>
        <dbReference type="EMBL" id="PPK92973.1"/>
    </source>
</evidence>
<comment type="subcellular location">
    <subcellularLocation>
        <location evidence="1">Cell membrane</location>
        <topology evidence="1">Multi-pass membrane protein</topology>
    </subcellularLocation>
</comment>
<dbReference type="Proteomes" id="UP000239002">
    <property type="component" value="Unassembled WGS sequence"/>
</dbReference>
<feature type="transmembrane region" description="Helical" evidence="7">
    <location>
        <begin position="54"/>
        <end position="75"/>
    </location>
</feature>
<dbReference type="Gene3D" id="2.30.30.60">
    <property type="match status" value="1"/>
</dbReference>
<evidence type="ECO:0000259" key="8">
    <source>
        <dbReference type="Pfam" id="PF00924"/>
    </source>
</evidence>
<reference evidence="10 11" key="1">
    <citation type="submission" date="2018-02" db="EMBL/GenBank/DDBJ databases">
        <title>Genomic Encyclopedia of Archaeal and Bacterial Type Strains, Phase II (KMG-II): from individual species to whole genera.</title>
        <authorList>
            <person name="Goeker M."/>
        </authorList>
    </citation>
    <scope>NUCLEOTIDE SEQUENCE [LARGE SCALE GENOMIC DNA]</scope>
    <source>
        <strain evidence="10 11">DSM 16809</strain>
    </source>
</reference>
<evidence type="ECO:0000256" key="4">
    <source>
        <dbReference type="ARBA" id="ARBA00022692"/>
    </source>
</evidence>
<dbReference type="SUPFAM" id="SSF82689">
    <property type="entry name" value="Mechanosensitive channel protein MscS (YggB), C-terminal domain"/>
    <property type="match status" value="1"/>
</dbReference>
<keyword evidence="11" id="KW-1185">Reference proteome</keyword>
<evidence type="ECO:0000256" key="5">
    <source>
        <dbReference type="ARBA" id="ARBA00022989"/>
    </source>
</evidence>
<dbReference type="InterPro" id="IPR006685">
    <property type="entry name" value="MscS_channel_2nd"/>
</dbReference>